<gene>
    <name evidence="2" type="ORF">HCJ94_05350</name>
</gene>
<organism evidence="2 3">
    <name type="scientific">Micromonospora thermarum</name>
    <dbReference type="NCBI Taxonomy" id="2720024"/>
    <lineage>
        <taxon>Bacteria</taxon>
        <taxon>Bacillati</taxon>
        <taxon>Actinomycetota</taxon>
        <taxon>Actinomycetes</taxon>
        <taxon>Micromonosporales</taxon>
        <taxon>Micromonosporaceae</taxon>
        <taxon>Micromonospora</taxon>
    </lineage>
</organism>
<proteinExistence type="predicted"/>
<sequence>MWTALAAVVVLLACGLPAALVAGERGSTGPAVAAVEPATVVARQFAERVDAQLDRQSAALLRGDRAGWLAVAEPGVHAELRRRFAALRALRVTGWQARPDGLPTPVEGRPGEWRVMVEFRYCFAVPDCRTSPVLTATRWRDATQPRLLAVEPSASRSAGTRPWEVSDLVVAVGERTVVATTPAQRKRLPDLLARAESAARIADTYAVDGRTPDRYRIFHAGPAEWKRWYGGGRPRWTAGYAVTVGGGHHEVVLNADSVTGTGLDDLLRHELTHAATMPDVGYPGARAWWLVEGLAEYAGVDGRPVERYDGLADVRRLVTGDWSGRLDRLAPAGSAPADRVSGSYGVAYLAVQHLVDRFGIERLLALFRVVAHEGRSLDEAADEVFDTPWSVLHDECVAYARSLTG</sequence>
<dbReference type="Proteomes" id="UP000783871">
    <property type="component" value="Unassembled WGS sequence"/>
</dbReference>
<keyword evidence="1" id="KW-0732">Signal</keyword>
<name>A0ABX0Z5D1_9ACTN</name>
<evidence type="ECO:0000256" key="1">
    <source>
        <dbReference type="SAM" id="SignalP"/>
    </source>
</evidence>
<evidence type="ECO:0000313" key="2">
    <source>
        <dbReference type="EMBL" id="NJP31426.1"/>
    </source>
</evidence>
<dbReference type="EMBL" id="JAATEO010000004">
    <property type="protein sequence ID" value="NJP31426.1"/>
    <property type="molecule type" value="Genomic_DNA"/>
</dbReference>
<protein>
    <recommendedName>
        <fullName evidence="4">Peptidase MA superfamily</fullName>
    </recommendedName>
</protein>
<comment type="caution">
    <text evidence="2">The sequence shown here is derived from an EMBL/GenBank/DDBJ whole genome shotgun (WGS) entry which is preliminary data.</text>
</comment>
<accession>A0ABX0Z5D1</accession>
<feature type="chain" id="PRO_5047111353" description="Peptidase MA superfamily" evidence="1">
    <location>
        <begin position="23"/>
        <end position="405"/>
    </location>
</feature>
<feature type="signal peptide" evidence="1">
    <location>
        <begin position="1"/>
        <end position="22"/>
    </location>
</feature>
<keyword evidence="3" id="KW-1185">Reference proteome</keyword>
<evidence type="ECO:0000313" key="3">
    <source>
        <dbReference type="Proteomes" id="UP000783871"/>
    </source>
</evidence>
<reference evidence="2 3" key="1">
    <citation type="submission" date="2020-03" db="EMBL/GenBank/DDBJ databases">
        <title>WGS of actinomycetes isolated from Thailand.</title>
        <authorList>
            <person name="Thawai C."/>
        </authorList>
    </citation>
    <scope>NUCLEOTIDE SEQUENCE [LARGE SCALE GENOMIC DNA]</scope>
    <source>
        <strain evidence="2 3">HSS6-12</strain>
    </source>
</reference>
<evidence type="ECO:0008006" key="4">
    <source>
        <dbReference type="Google" id="ProtNLM"/>
    </source>
</evidence>